<keyword evidence="2" id="KW-1185">Reference proteome</keyword>
<accession>A0A4R7J5W2</accession>
<sequence length="139" mass="14752">MSESASVGPAVVLVYSDDRSVRDRLRLAMGRRVASDLPEITVIDTATQPAVLSALDAGGIDLAIFDGEASPAGGLGLCRQVKDEVADCPPVLVVVGRRQDAWLASWSRADEVAAHPIDPVSFPELVARQLRAHLDRTPA</sequence>
<dbReference type="RefSeq" id="WP_133753353.1">
    <property type="nucleotide sequence ID" value="NZ_CP171129.1"/>
</dbReference>
<dbReference type="OrthoDB" id="3395459at2"/>
<organism evidence="1 2">
    <name type="scientific">Naumannella halotolerans</name>
    <dbReference type="NCBI Taxonomy" id="993414"/>
    <lineage>
        <taxon>Bacteria</taxon>
        <taxon>Bacillati</taxon>
        <taxon>Actinomycetota</taxon>
        <taxon>Actinomycetes</taxon>
        <taxon>Propionibacteriales</taxon>
        <taxon>Propionibacteriaceae</taxon>
        <taxon>Naumannella</taxon>
    </lineage>
</organism>
<dbReference type="EMBL" id="SOAW01000001">
    <property type="protein sequence ID" value="TDT32752.1"/>
    <property type="molecule type" value="Genomic_DNA"/>
</dbReference>
<dbReference type="Gene3D" id="3.40.50.2300">
    <property type="match status" value="1"/>
</dbReference>
<name>A0A4R7J5W2_9ACTN</name>
<gene>
    <name evidence="1" type="ORF">CLV29_0340</name>
</gene>
<dbReference type="InterPro" id="IPR011006">
    <property type="entry name" value="CheY-like_superfamily"/>
</dbReference>
<protein>
    <recommendedName>
        <fullName evidence="3">Response regulatory domain-containing protein</fullName>
    </recommendedName>
</protein>
<comment type="caution">
    <text evidence="1">The sequence shown here is derived from an EMBL/GenBank/DDBJ whole genome shotgun (WGS) entry which is preliminary data.</text>
</comment>
<evidence type="ECO:0008006" key="3">
    <source>
        <dbReference type="Google" id="ProtNLM"/>
    </source>
</evidence>
<dbReference type="SUPFAM" id="SSF52172">
    <property type="entry name" value="CheY-like"/>
    <property type="match status" value="1"/>
</dbReference>
<evidence type="ECO:0000313" key="1">
    <source>
        <dbReference type="EMBL" id="TDT32752.1"/>
    </source>
</evidence>
<reference evidence="1 2" key="1">
    <citation type="submission" date="2019-03" db="EMBL/GenBank/DDBJ databases">
        <title>Genomic Encyclopedia of Archaeal and Bacterial Type Strains, Phase II (KMG-II): from individual species to whole genera.</title>
        <authorList>
            <person name="Goeker M."/>
        </authorList>
    </citation>
    <scope>NUCLEOTIDE SEQUENCE [LARGE SCALE GENOMIC DNA]</scope>
    <source>
        <strain evidence="1 2">DSM 24323</strain>
    </source>
</reference>
<dbReference type="AlphaFoldDB" id="A0A4R7J5W2"/>
<dbReference type="Proteomes" id="UP000295371">
    <property type="component" value="Unassembled WGS sequence"/>
</dbReference>
<evidence type="ECO:0000313" key="2">
    <source>
        <dbReference type="Proteomes" id="UP000295371"/>
    </source>
</evidence>
<proteinExistence type="predicted"/>